<dbReference type="AlphaFoldDB" id="A0AA88PBV4"/>
<dbReference type="EMBL" id="JAUYZG010000021">
    <property type="protein sequence ID" value="KAK2874850.1"/>
    <property type="molecule type" value="Genomic_DNA"/>
</dbReference>
<dbReference type="Proteomes" id="UP001187343">
    <property type="component" value="Unassembled WGS sequence"/>
</dbReference>
<keyword evidence="2" id="KW-1185">Reference proteome</keyword>
<sequence>MRNNAGFTLHANGGTQRKLERVIIEHKPQFFQWKTLPNHLATRHHPHGFLYRPSLLMWTKAAEHLVSGSELE</sequence>
<name>A0AA88PBV4_9TELE</name>
<comment type="caution">
    <text evidence="1">The sequence shown here is derived from an EMBL/GenBank/DDBJ whole genome shotgun (WGS) entry which is preliminary data.</text>
</comment>
<reference evidence="1" key="1">
    <citation type="submission" date="2023-08" db="EMBL/GenBank/DDBJ databases">
        <title>Chromosome-level Genome Assembly of mud carp (Cirrhinus molitorella).</title>
        <authorList>
            <person name="Liu H."/>
        </authorList>
    </citation>
    <scope>NUCLEOTIDE SEQUENCE</scope>
    <source>
        <strain evidence="1">Prfri</strain>
        <tissue evidence="1">Muscle</tissue>
    </source>
</reference>
<protein>
    <submittedName>
        <fullName evidence="1">Uncharacterized protein</fullName>
    </submittedName>
</protein>
<accession>A0AA88PBV4</accession>
<evidence type="ECO:0000313" key="2">
    <source>
        <dbReference type="Proteomes" id="UP001187343"/>
    </source>
</evidence>
<proteinExistence type="predicted"/>
<gene>
    <name evidence="1" type="ORF">Q8A67_022003</name>
</gene>
<evidence type="ECO:0000313" key="1">
    <source>
        <dbReference type="EMBL" id="KAK2874850.1"/>
    </source>
</evidence>
<organism evidence="1 2">
    <name type="scientific">Cirrhinus molitorella</name>
    <name type="common">mud carp</name>
    <dbReference type="NCBI Taxonomy" id="172907"/>
    <lineage>
        <taxon>Eukaryota</taxon>
        <taxon>Metazoa</taxon>
        <taxon>Chordata</taxon>
        <taxon>Craniata</taxon>
        <taxon>Vertebrata</taxon>
        <taxon>Euteleostomi</taxon>
        <taxon>Actinopterygii</taxon>
        <taxon>Neopterygii</taxon>
        <taxon>Teleostei</taxon>
        <taxon>Ostariophysi</taxon>
        <taxon>Cypriniformes</taxon>
        <taxon>Cyprinidae</taxon>
        <taxon>Labeoninae</taxon>
        <taxon>Labeonini</taxon>
        <taxon>Cirrhinus</taxon>
    </lineage>
</organism>